<dbReference type="PANTHER" id="PTHR45865:SF1">
    <property type="entry name" value="E3 UBIQUITIN-PROTEIN LIGASE SHPRH"/>
    <property type="match status" value="1"/>
</dbReference>
<dbReference type="InterPro" id="IPR013083">
    <property type="entry name" value="Znf_RING/FYVE/PHD"/>
</dbReference>
<dbReference type="InterPro" id="IPR001965">
    <property type="entry name" value="Znf_PHD"/>
</dbReference>
<dbReference type="CDD" id="cd15517">
    <property type="entry name" value="PHD_TCF19_like"/>
    <property type="match status" value="1"/>
</dbReference>
<dbReference type="GO" id="GO:0008270">
    <property type="term" value="F:zinc ion binding"/>
    <property type="evidence" value="ECO:0007669"/>
    <property type="project" value="UniProtKB-KW"/>
</dbReference>
<comment type="caution">
    <text evidence="6">The sequence shown here is derived from an EMBL/GenBank/DDBJ whole genome shotgun (WGS) entry which is preliminary data.</text>
</comment>
<dbReference type="InterPro" id="IPR019786">
    <property type="entry name" value="Zinc_finger_PHD-type_CS"/>
</dbReference>
<dbReference type="Proteomes" id="UP000015453">
    <property type="component" value="Unassembled WGS sequence"/>
</dbReference>
<dbReference type="SMART" id="SM00249">
    <property type="entry name" value="PHD"/>
    <property type="match status" value="1"/>
</dbReference>
<sequence>MGRRKQVRPRRSGGIAVERQVPETELKEEDNDGDPKLGKFFNPEEPFYVEIDKSLMVSEEHHLDISEILLLNVNVNQEFVGCKLTEELFMDPNLFLRFKSINVNAHLGRMKLGHWPALSEKNTCLEFLMRSNVEGVLKNLVMLSGIIDGTGEGVTGLVHLCSLKYFALRPIFAVELSDSLLSVRIRVEILSNLFDQCESLLDNTRHPWKKSVVNVMTWLRPEVVTSETRYGCSSVDGDSFPTEQVRFEVSRFYEAIKPSKQAPMLEDELPDMVPELRPYQRRAAYWMVQREKAGDEVFNGNATTCAVSPLCVPICLIDTPRRIYYNPFSGNVSLDAKCSSAYVSGGILADEMGLGKTIELLACVLANQMPSSEVPVYLQTEKIPRKSFSRLKRERVECLCGAVAESFKYEGLWVQCDVCDAWQHADCVGYAPERRNRRSVDRDKWQIGNSSRKRKSRKKEIELVEMDGEFTCQTCTALIQATEPAVATGATLIVCPTPILSQWHSEILRHTKKGALKTCVYEGVRSTSFSDVPAVSIDDLLNADIVLTTYDVLKEDLPHDSERHEGDRRFMRFMKRYPVIPTLLTRVLWWRVCLDEAQMVEGSAAAATELALRLHAKNRWCITGTPIQRELDDLYGLLRFLQSSPFDVFRWWSDVISGPYERGDAAAIRFTHDFFKQLMWRSSKSHVWDELELPPQEECISWLSFSPVEQHFYRRQHETCVDDARMVLESFNKEKNSDVAKSDSSVQPFITASEAAKLFNSLLKLRQACCHPQVGSSGLRSWQKSPMTMEEILSMLIGKTKLEGEDALRKIVVALNGLAGIAMIKKDTSEAVSLYREALNLVEENADDFRLDPLLDIHIHHNLAEASSIFPEACDAVEMEKAHRNSPEELNSSAHIERLKTSCEDLKQKYLTVYNSKLSVARQEFRKLYEQVCDGFLKRKIQQATWWLDALHRIDEAEDLSRSLFQKIGEALSSGNLNNKRSRASAGSFGSITSLKYYIQTGLDALYESRSTLLDRLLELDETMENPTEADIVLVRYCRNCNSDSDGPVCTHCELDEVFRVYEARLFRLNKSNNGETVMSAEEAVNLQKKKSALNQFYWSLSRENDRIPDFSSSEDHKDDGKKRDAAEKVMTSKSPSDLEIMLTIIRNVSKGFFSGRETISTSRNHLDLLQVM</sequence>
<keyword evidence="2" id="KW-0863">Zinc-finger</keyword>
<evidence type="ECO:0000256" key="2">
    <source>
        <dbReference type="ARBA" id="ARBA00022771"/>
    </source>
</evidence>
<dbReference type="InterPro" id="IPR000330">
    <property type="entry name" value="SNF2_N"/>
</dbReference>
<feature type="compositionally biased region" description="Basic and acidic residues" evidence="4">
    <location>
        <begin position="1109"/>
        <end position="1128"/>
    </location>
</feature>
<feature type="domain" description="Helicase ATP-binding" evidence="5">
    <location>
        <begin position="451"/>
        <end position="644"/>
    </location>
</feature>
<dbReference type="PROSITE" id="PS01359">
    <property type="entry name" value="ZF_PHD_1"/>
    <property type="match status" value="1"/>
</dbReference>
<feature type="region of interest" description="Disordered" evidence="4">
    <location>
        <begin position="1109"/>
        <end position="1133"/>
    </location>
</feature>
<feature type="compositionally biased region" description="Basic residues" evidence="4">
    <location>
        <begin position="1"/>
        <end position="11"/>
    </location>
</feature>
<reference evidence="6 7" key="1">
    <citation type="journal article" date="2013" name="BMC Genomics">
        <title>The miniature genome of a carnivorous plant Genlisea aurea contains a low number of genes and short non-coding sequences.</title>
        <authorList>
            <person name="Leushkin E.V."/>
            <person name="Sutormin R.A."/>
            <person name="Nabieva E.R."/>
            <person name="Penin A.A."/>
            <person name="Kondrashov A.S."/>
            <person name="Logacheva M.D."/>
        </authorList>
    </citation>
    <scope>NUCLEOTIDE SEQUENCE [LARGE SCALE GENOMIC DNA]</scope>
</reference>
<dbReference type="SUPFAM" id="SSF52540">
    <property type="entry name" value="P-loop containing nucleoside triphosphate hydrolases"/>
    <property type="match status" value="1"/>
</dbReference>
<dbReference type="InterPro" id="IPR014001">
    <property type="entry name" value="Helicase_ATP-bd"/>
</dbReference>
<evidence type="ECO:0000313" key="6">
    <source>
        <dbReference type="EMBL" id="EPS69408.1"/>
    </source>
</evidence>
<dbReference type="GO" id="GO:0005524">
    <property type="term" value="F:ATP binding"/>
    <property type="evidence" value="ECO:0007669"/>
    <property type="project" value="InterPro"/>
</dbReference>
<dbReference type="Gene3D" id="3.40.50.10810">
    <property type="entry name" value="Tandem AAA-ATPase domain"/>
    <property type="match status" value="2"/>
</dbReference>
<dbReference type="PROSITE" id="PS51192">
    <property type="entry name" value="HELICASE_ATP_BIND_1"/>
    <property type="match status" value="1"/>
</dbReference>
<evidence type="ECO:0000259" key="5">
    <source>
        <dbReference type="PROSITE" id="PS51192"/>
    </source>
</evidence>
<dbReference type="Gene3D" id="3.30.40.10">
    <property type="entry name" value="Zinc/RING finger domain, C3HC4 (zinc finger)"/>
    <property type="match status" value="1"/>
</dbReference>
<dbReference type="Pfam" id="PF21325">
    <property type="entry name" value="SHPRH_helical-1st"/>
    <property type="match status" value="1"/>
</dbReference>
<keyword evidence="3" id="KW-0862">Zinc</keyword>
<dbReference type="Pfam" id="PF00176">
    <property type="entry name" value="SNF2-rel_dom"/>
    <property type="match status" value="1"/>
</dbReference>
<protein>
    <submittedName>
        <fullName evidence="6">Chromatin remodeling complex subunit</fullName>
    </submittedName>
</protein>
<dbReference type="EMBL" id="AUSU01002133">
    <property type="protein sequence ID" value="EPS69408.1"/>
    <property type="molecule type" value="Genomic_DNA"/>
</dbReference>
<dbReference type="OrthoDB" id="423559at2759"/>
<evidence type="ECO:0000313" key="7">
    <source>
        <dbReference type="Proteomes" id="UP000015453"/>
    </source>
</evidence>
<dbReference type="InterPro" id="IPR011011">
    <property type="entry name" value="Znf_FYVE_PHD"/>
</dbReference>
<dbReference type="PANTHER" id="PTHR45865">
    <property type="entry name" value="E3 UBIQUITIN-PROTEIN LIGASE SHPRH FAMILY MEMBER"/>
    <property type="match status" value="1"/>
</dbReference>
<evidence type="ECO:0000256" key="3">
    <source>
        <dbReference type="ARBA" id="ARBA00022833"/>
    </source>
</evidence>
<dbReference type="CDD" id="cd18070">
    <property type="entry name" value="DEXQc_SHPRH"/>
    <property type="match status" value="1"/>
</dbReference>
<keyword evidence="1" id="KW-0479">Metal-binding</keyword>
<keyword evidence="7" id="KW-1185">Reference proteome</keyword>
<dbReference type="InterPro" id="IPR019787">
    <property type="entry name" value="Znf_PHD-finger"/>
</dbReference>
<dbReference type="SMART" id="SM00487">
    <property type="entry name" value="DEXDc"/>
    <property type="match status" value="1"/>
</dbReference>
<gene>
    <name evidence="6" type="ORF">M569_05357</name>
</gene>
<dbReference type="InterPro" id="IPR038718">
    <property type="entry name" value="SNF2-like_sf"/>
</dbReference>
<dbReference type="SUPFAM" id="SSF57903">
    <property type="entry name" value="FYVE/PHD zinc finger"/>
    <property type="match status" value="1"/>
</dbReference>
<proteinExistence type="predicted"/>
<organism evidence="6 7">
    <name type="scientific">Genlisea aurea</name>
    <dbReference type="NCBI Taxonomy" id="192259"/>
    <lineage>
        <taxon>Eukaryota</taxon>
        <taxon>Viridiplantae</taxon>
        <taxon>Streptophyta</taxon>
        <taxon>Embryophyta</taxon>
        <taxon>Tracheophyta</taxon>
        <taxon>Spermatophyta</taxon>
        <taxon>Magnoliopsida</taxon>
        <taxon>eudicotyledons</taxon>
        <taxon>Gunneridae</taxon>
        <taxon>Pentapetalae</taxon>
        <taxon>asterids</taxon>
        <taxon>lamiids</taxon>
        <taxon>Lamiales</taxon>
        <taxon>Lentibulariaceae</taxon>
        <taxon>Genlisea</taxon>
    </lineage>
</organism>
<dbReference type="AlphaFoldDB" id="S8E1A8"/>
<dbReference type="InterPro" id="IPR052583">
    <property type="entry name" value="ATP-helicase/E3_Ub-Ligase"/>
</dbReference>
<dbReference type="InterPro" id="IPR048686">
    <property type="entry name" value="SHPRH_helical_1st"/>
</dbReference>
<dbReference type="Pfam" id="PF00628">
    <property type="entry name" value="PHD"/>
    <property type="match status" value="1"/>
</dbReference>
<feature type="region of interest" description="Disordered" evidence="4">
    <location>
        <begin position="1"/>
        <end position="37"/>
    </location>
</feature>
<evidence type="ECO:0000256" key="4">
    <source>
        <dbReference type="SAM" id="MobiDB-lite"/>
    </source>
</evidence>
<evidence type="ECO:0000256" key="1">
    <source>
        <dbReference type="ARBA" id="ARBA00022723"/>
    </source>
</evidence>
<name>S8E1A8_9LAMI</name>
<dbReference type="InterPro" id="IPR027417">
    <property type="entry name" value="P-loop_NTPase"/>
</dbReference>
<accession>S8E1A8</accession>